<dbReference type="InterPro" id="IPR011001">
    <property type="entry name" value="Saposin-like"/>
</dbReference>
<name>A0AAV2TGB3_CALDB</name>
<sequence>MRFLFFLILLIGFTAAGQLNSIQRFFACKICKNAMRKGGRMARSATLEPKIEEKVFPMCWLFAIGGTKCRYIVRKIVETMMKNAKQTDSRVLCKLSKLCKR</sequence>
<comment type="caution">
    <text evidence="4">The sequence shown here is derived from an EMBL/GenBank/DDBJ whole genome shotgun (WGS) entry which is preliminary data.</text>
</comment>
<keyword evidence="2" id="KW-0732">Signal</keyword>
<evidence type="ECO:0000313" key="5">
    <source>
        <dbReference type="Proteomes" id="UP001497525"/>
    </source>
</evidence>
<dbReference type="EMBL" id="CAXLJL010000267">
    <property type="protein sequence ID" value="CAL5135528.1"/>
    <property type="molecule type" value="Genomic_DNA"/>
</dbReference>
<proteinExistence type="predicted"/>
<gene>
    <name evidence="4" type="ORF">CDAUBV1_LOCUS9665</name>
</gene>
<organism evidence="4 5">
    <name type="scientific">Calicophoron daubneyi</name>
    <name type="common">Rumen fluke</name>
    <name type="synonym">Paramphistomum daubneyi</name>
    <dbReference type="NCBI Taxonomy" id="300641"/>
    <lineage>
        <taxon>Eukaryota</taxon>
        <taxon>Metazoa</taxon>
        <taxon>Spiralia</taxon>
        <taxon>Lophotrochozoa</taxon>
        <taxon>Platyhelminthes</taxon>
        <taxon>Trematoda</taxon>
        <taxon>Digenea</taxon>
        <taxon>Plagiorchiida</taxon>
        <taxon>Pronocephalata</taxon>
        <taxon>Paramphistomoidea</taxon>
        <taxon>Paramphistomidae</taxon>
        <taxon>Calicophoron</taxon>
    </lineage>
</organism>
<dbReference type="InterPro" id="IPR008139">
    <property type="entry name" value="SaposinB_dom"/>
</dbReference>
<feature type="domain" description="Saposin B-type" evidence="3">
    <location>
        <begin position="24"/>
        <end position="101"/>
    </location>
</feature>
<evidence type="ECO:0000313" key="4">
    <source>
        <dbReference type="EMBL" id="CAL5135528.1"/>
    </source>
</evidence>
<dbReference type="AlphaFoldDB" id="A0AAV2TGB3"/>
<feature type="chain" id="PRO_5043718868" description="Saposin B-type domain-containing protein" evidence="2">
    <location>
        <begin position="17"/>
        <end position="101"/>
    </location>
</feature>
<evidence type="ECO:0000259" key="3">
    <source>
        <dbReference type="PROSITE" id="PS50015"/>
    </source>
</evidence>
<protein>
    <recommendedName>
        <fullName evidence="3">Saposin B-type domain-containing protein</fullName>
    </recommendedName>
</protein>
<feature type="signal peptide" evidence="2">
    <location>
        <begin position="1"/>
        <end position="16"/>
    </location>
</feature>
<evidence type="ECO:0000256" key="2">
    <source>
        <dbReference type="SAM" id="SignalP"/>
    </source>
</evidence>
<accession>A0AAV2TGB3</accession>
<dbReference type="PROSITE" id="PS50015">
    <property type="entry name" value="SAP_B"/>
    <property type="match status" value="1"/>
</dbReference>
<evidence type="ECO:0000256" key="1">
    <source>
        <dbReference type="ARBA" id="ARBA00023157"/>
    </source>
</evidence>
<dbReference type="Proteomes" id="UP001497525">
    <property type="component" value="Unassembled WGS sequence"/>
</dbReference>
<keyword evidence="1" id="KW-1015">Disulfide bond</keyword>
<reference evidence="4" key="1">
    <citation type="submission" date="2024-06" db="EMBL/GenBank/DDBJ databases">
        <authorList>
            <person name="Liu X."/>
            <person name="Lenzi L."/>
            <person name="Haldenby T S."/>
            <person name="Uol C."/>
        </authorList>
    </citation>
    <scope>NUCLEOTIDE SEQUENCE</scope>
</reference>
<dbReference type="SUPFAM" id="SSF47862">
    <property type="entry name" value="Saposin"/>
    <property type="match status" value="1"/>
</dbReference>
<dbReference type="Gene3D" id="1.10.225.10">
    <property type="entry name" value="Saposin-like"/>
    <property type="match status" value="1"/>
</dbReference>